<keyword evidence="2" id="KW-0004">4Fe-4S</keyword>
<feature type="domain" description="Nitrite/Sulfite reductase ferredoxin-like" evidence="9">
    <location>
        <begin position="46"/>
        <end position="110"/>
    </location>
</feature>
<accession>A0A5Q2MXS5</accession>
<dbReference type="PANTHER" id="PTHR32439:SF0">
    <property type="entry name" value="FERREDOXIN--NITRITE REDUCTASE, CHLOROPLASTIC"/>
    <property type="match status" value="1"/>
</dbReference>
<dbReference type="InterPro" id="IPR051329">
    <property type="entry name" value="NIR_SIR_4Fe-4S"/>
</dbReference>
<dbReference type="InterPro" id="IPR005117">
    <property type="entry name" value="NiRdtase/SiRdtase_haem-b_fer"/>
</dbReference>
<dbReference type="OrthoDB" id="9803707at2"/>
<evidence type="ECO:0000256" key="3">
    <source>
        <dbReference type="ARBA" id="ARBA00022617"/>
    </source>
</evidence>
<dbReference type="Proteomes" id="UP000366051">
    <property type="component" value="Chromosome"/>
</dbReference>
<evidence type="ECO:0000256" key="7">
    <source>
        <dbReference type="ARBA" id="ARBA00023014"/>
    </source>
</evidence>
<evidence type="ECO:0000256" key="5">
    <source>
        <dbReference type="ARBA" id="ARBA00023002"/>
    </source>
</evidence>
<dbReference type="EC" id="1.7.7.1" evidence="10"/>
<keyword evidence="3" id="KW-0349">Heme</keyword>
<evidence type="ECO:0000313" key="10">
    <source>
        <dbReference type="EMBL" id="QGG47604.1"/>
    </source>
</evidence>
<dbReference type="PANTHER" id="PTHR32439">
    <property type="entry name" value="FERREDOXIN--NITRITE REDUCTASE, CHLOROPLASTIC"/>
    <property type="match status" value="1"/>
</dbReference>
<dbReference type="KEGG" id="hcv:FTV88_1457"/>
<sequence>MNLVTNSKTYETIEKIQRLLQSGVGPIEDHDQKWLKKEGIYFHKPKEKGLLFLRVNIPAGLLSSQQGRMLARIASTYGDGRLSITTRQAVQFHNLRLQDIPDILKKLDEVALATSGSGGDRTRNITGNLLAGIDPQEFLDTRGLVQGLYQFFQQDRSCTDLPRKFKIALTASAVLQGHEKIQCLAFTPAYKKVDEDSVFGFHVHVGGGLSRDAMVAQELDLFVEPHQVVPLSAAAVALFRDYGCRENRQKARLKHVVQQWGLTKFQQELIRYVGYELPSRGISAVETERPGPYYGFHRQKQKGYDFLGVHIPMGRFTAVQLQVLSSLADRYGVGELRIGYGQNILITHIPFYKKRELQEEEIFQELPLQPAALTGQSLACTGGQYCKYSTIDTKEKLYQWVQKLDQNFAEEGIEVPPLRIHLVGCPHSCGHRHLADIGLQGKKVALDGNVVEAFTIYEKNQESGLCTEEVAVVLEKDIVRALTEYIKKKIGKKETA</sequence>
<evidence type="ECO:0000259" key="9">
    <source>
        <dbReference type="Pfam" id="PF03460"/>
    </source>
</evidence>
<dbReference type="PROSITE" id="PS00365">
    <property type="entry name" value="NIR_SIR"/>
    <property type="match status" value="1"/>
</dbReference>
<dbReference type="SUPFAM" id="SSF55124">
    <property type="entry name" value="Nitrite/Sulfite reductase N-terminal domain-like"/>
    <property type="match status" value="2"/>
</dbReference>
<evidence type="ECO:0000256" key="2">
    <source>
        <dbReference type="ARBA" id="ARBA00022485"/>
    </source>
</evidence>
<dbReference type="EMBL" id="CP045875">
    <property type="protein sequence ID" value="QGG47604.1"/>
    <property type="molecule type" value="Genomic_DNA"/>
</dbReference>
<dbReference type="GO" id="GO:0046872">
    <property type="term" value="F:metal ion binding"/>
    <property type="evidence" value="ECO:0007669"/>
    <property type="project" value="UniProtKB-KW"/>
</dbReference>
<keyword evidence="7" id="KW-0411">Iron-sulfur</keyword>
<dbReference type="SUPFAM" id="SSF56014">
    <property type="entry name" value="Nitrite and sulphite reductase 4Fe-4S domain-like"/>
    <property type="match status" value="2"/>
</dbReference>
<dbReference type="InterPro" id="IPR006067">
    <property type="entry name" value="NO2/SO3_Rdtase_4Fe4S_dom"/>
</dbReference>
<dbReference type="Gene3D" id="3.30.413.10">
    <property type="entry name" value="Sulfite Reductase Hemoprotein, domain 1"/>
    <property type="match status" value="2"/>
</dbReference>
<dbReference type="InterPro" id="IPR036136">
    <property type="entry name" value="Nit/Sulf_reduc_fer-like_dom_sf"/>
</dbReference>
<feature type="domain" description="Nitrite/sulphite reductase 4Fe-4S" evidence="8">
    <location>
        <begin position="119"/>
        <end position="274"/>
    </location>
</feature>
<evidence type="ECO:0000259" key="8">
    <source>
        <dbReference type="Pfam" id="PF01077"/>
    </source>
</evidence>
<keyword evidence="5 10" id="KW-0560">Oxidoreductase</keyword>
<dbReference type="GO" id="GO:0020037">
    <property type="term" value="F:heme binding"/>
    <property type="evidence" value="ECO:0007669"/>
    <property type="project" value="InterPro"/>
</dbReference>
<name>A0A5Q2MXS5_9FIRM</name>
<dbReference type="Gene3D" id="3.90.480.20">
    <property type="match status" value="1"/>
</dbReference>
<keyword evidence="4" id="KW-0479">Metal-binding</keyword>
<proteinExistence type="inferred from homology"/>
<feature type="domain" description="Nitrite/Sulfite reductase ferredoxin-like" evidence="9">
    <location>
        <begin position="297"/>
        <end position="360"/>
    </location>
</feature>
<evidence type="ECO:0000256" key="6">
    <source>
        <dbReference type="ARBA" id="ARBA00023004"/>
    </source>
</evidence>
<dbReference type="Pfam" id="PF03460">
    <property type="entry name" value="NIR_SIR_ferr"/>
    <property type="match status" value="2"/>
</dbReference>
<dbReference type="InterPro" id="IPR006066">
    <property type="entry name" value="NO2/SO3_Rdtase_FeS/sirohaem_BS"/>
</dbReference>
<dbReference type="GO" id="GO:0048307">
    <property type="term" value="F:ferredoxin-nitrite reductase activity"/>
    <property type="evidence" value="ECO:0007669"/>
    <property type="project" value="UniProtKB-EC"/>
</dbReference>
<keyword evidence="11" id="KW-1185">Reference proteome</keyword>
<dbReference type="PRINTS" id="PR00397">
    <property type="entry name" value="SIROHAEM"/>
</dbReference>
<comment type="similarity">
    <text evidence="1">Belongs to the nitrite and sulfite reductase 4Fe-4S domain family.</text>
</comment>
<evidence type="ECO:0000256" key="1">
    <source>
        <dbReference type="ARBA" id="ARBA00010429"/>
    </source>
</evidence>
<dbReference type="GO" id="GO:0051539">
    <property type="term" value="F:4 iron, 4 sulfur cluster binding"/>
    <property type="evidence" value="ECO:0007669"/>
    <property type="project" value="UniProtKB-KW"/>
</dbReference>
<dbReference type="InterPro" id="IPR045854">
    <property type="entry name" value="NO2/SO3_Rdtase_4Fe4S_sf"/>
</dbReference>
<keyword evidence="6" id="KW-0408">Iron</keyword>
<dbReference type="RefSeq" id="WP_153724946.1">
    <property type="nucleotide sequence ID" value="NZ_CP045875.1"/>
</dbReference>
<gene>
    <name evidence="10" type="primary">nirA</name>
    <name evidence="10" type="ORF">FTV88_1457</name>
</gene>
<protein>
    <submittedName>
        <fullName evidence="10">Ferredoxin--nitrite reductase</fullName>
        <ecNumber evidence="10">1.7.7.1</ecNumber>
    </submittedName>
</protein>
<dbReference type="AlphaFoldDB" id="A0A5Q2MXS5"/>
<organism evidence="10 11">
    <name type="scientific">Heliorestis convoluta</name>
    <dbReference type="NCBI Taxonomy" id="356322"/>
    <lineage>
        <taxon>Bacteria</taxon>
        <taxon>Bacillati</taxon>
        <taxon>Bacillota</taxon>
        <taxon>Clostridia</taxon>
        <taxon>Eubacteriales</taxon>
        <taxon>Heliobacteriaceae</taxon>
        <taxon>Heliorestis</taxon>
    </lineage>
</organism>
<evidence type="ECO:0000313" key="11">
    <source>
        <dbReference type="Proteomes" id="UP000366051"/>
    </source>
</evidence>
<evidence type="ECO:0000256" key="4">
    <source>
        <dbReference type="ARBA" id="ARBA00022723"/>
    </source>
</evidence>
<dbReference type="Pfam" id="PF01077">
    <property type="entry name" value="NIR_SIR"/>
    <property type="match status" value="1"/>
</dbReference>
<reference evidence="11" key="1">
    <citation type="submission" date="2019-11" db="EMBL/GenBank/DDBJ databases">
        <title>Genome sequence of Heliorestis convoluta strain HH, an alkaliphilic and minimalistic phototrophic bacterium from a soda lake in Egypt.</title>
        <authorList>
            <person name="Dewey E.D."/>
            <person name="Stokes L.M."/>
            <person name="Burchell B.M."/>
            <person name="Shaffer K.N."/>
            <person name="Huntington A.M."/>
            <person name="Baker J.M."/>
            <person name="Nadendla S."/>
            <person name="Giglio M.G."/>
            <person name="Touchman J.W."/>
            <person name="Blankenship R.E."/>
            <person name="Madigan M.T."/>
            <person name="Sattley W.M."/>
        </authorList>
    </citation>
    <scope>NUCLEOTIDE SEQUENCE [LARGE SCALE GENOMIC DNA]</scope>
    <source>
        <strain evidence="11">HH</strain>
    </source>
</reference>